<dbReference type="AlphaFoldDB" id="W7Y3W3"/>
<sequence length="232" mass="25929">MQIKLILLLFIAHLLADFIFQTQAMSDKKGEKALTWNHIYHVLIVGVLSYIASLNIHFWKAAILLMSLHLITDIAKSTIQLRYPLKNFFFWDQGIHMVIIISVAYAYWGNVTFLLDLKIKTLATIASFIFVTKPTNIIIGNILKISKIQISDSINKEDSLPNAGKLIGIIERLLVLSLILIGQFAAVGLILAAKSILRFNGTQKSEYILIGTLLSFGFAVLAGILITQFTIQ</sequence>
<dbReference type="OrthoDB" id="8536716at2"/>
<evidence type="ECO:0008006" key="4">
    <source>
        <dbReference type="Google" id="ProtNLM"/>
    </source>
</evidence>
<accession>W7Y3W3</accession>
<reference evidence="2 3" key="1">
    <citation type="journal article" date="2014" name="Genome Announc.">
        <title>Draft Genome Sequence of Cytophaga fermentans JCM 21142T, a Facultative Anaerobe Isolated from Marine Mud.</title>
        <authorList>
            <person name="Starns D."/>
            <person name="Oshima K."/>
            <person name="Suda W."/>
            <person name="Iino T."/>
            <person name="Yuki M."/>
            <person name="Inoue J."/>
            <person name="Kitamura K."/>
            <person name="Iida T."/>
            <person name="Darby A."/>
            <person name="Hattori M."/>
            <person name="Ohkuma M."/>
        </authorList>
    </citation>
    <scope>NUCLEOTIDE SEQUENCE [LARGE SCALE GENOMIC DNA]</scope>
    <source>
        <strain evidence="2 3">JCM 21142</strain>
    </source>
</reference>
<dbReference type="InterPro" id="IPR021737">
    <property type="entry name" value="Phage_phiKZ_Orf197"/>
</dbReference>
<keyword evidence="3" id="KW-1185">Reference proteome</keyword>
<dbReference type="STRING" id="869213.GCA_000517085_00729"/>
<protein>
    <recommendedName>
        <fullName evidence="4">DUF3307 domain-containing protein</fullName>
    </recommendedName>
</protein>
<gene>
    <name evidence="2" type="ORF">JCM21142_3902</name>
</gene>
<proteinExistence type="predicted"/>
<feature type="transmembrane region" description="Helical" evidence="1">
    <location>
        <begin position="173"/>
        <end position="196"/>
    </location>
</feature>
<dbReference type="Pfam" id="PF11750">
    <property type="entry name" value="DUF3307"/>
    <property type="match status" value="1"/>
</dbReference>
<keyword evidence="1" id="KW-0812">Transmembrane</keyword>
<dbReference type="RefSeq" id="WP_027470718.1">
    <property type="nucleotide sequence ID" value="NZ_BAMD01000007.1"/>
</dbReference>
<comment type="caution">
    <text evidence="2">The sequence shown here is derived from an EMBL/GenBank/DDBJ whole genome shotgun (WGS) entry which is preliminary data.</text>
</comment>
<name>W7Y3W3_9BACT</name>
<keyword evidence="1" id="KW-1133">Transmembrane helix</keyword>
<evidence type="ECO:0000313" key="2">
    <source>
        <dbReference type="EMBL" id="GAF02273.1"/>
    </source>
</evidence>
<keyword evidence="1" id="KW-0472">Membrane</keyword>
<feature type="transmembrane region" description="Helical" evidence="1">
    <location>
        <begin position="88"/>
        <end position="108"/>
    </location>
</feature>
<feature type="transmembrane region" description="Helical" evidence="1">
    <location>
        <begin position="208"/>
        <end position="231"/>
    </location>
</feature>
<dbReference type="eggNOG" id="COG5061">
    <property type="taxonomic scope" value="Bacteria"/>
</dbReference>
<evidence type="ECO:0000256" key="1">
    <source>
        <dbReference type="SAM" id="Phobius"/>
    </source>
</evidence>
<evidence type="ECO:0000313" key="3">
    <source>
        <dbReference type="Proteomes" id="UP000019402"/>
    </source>
</evidence>
<feature type="transmembrane region" description="Helical" evidence="1">
    <location>
        <begin position="40"/>
        <end position="68"/>
    </location>
</feature>
<dbReference type="Proteomes" id="UP000019402">
    <property type="component" value="Unassembled WGS sequence"/>
</dbReference>
<organism evidence="2 3">
    <name type="scientific">Saccharicrinis fermentans DSM 9555 = JCM 21142</name>
    <dbReference type="NCBI Taxonomy" id="869213"/>
    <lineage>
        <taxon>Bacteria</taxon>
        <taxon>Pseudomonadati</taxon>
        <taxon>Bacteroidota</taxon>
        <taxon>Bacteroidia</taxon>
        <taxon>Marinilabiliales</taxon>
        <taxon>Marinilabiliaceae</taxon>
        <taxon>Saccharicrinis</taxon>
    </lineage>
</organism>
<dbReference type="EMBL" id="BAMD01000007">
    <property type="protein sequence ID" value="GAF02273.1"/>
    <property type="molecule type" value="Genomic_DNA"/>
</dbReference>